<dbReference type="PANTHER" id="PTHR32046">
    <property type="entry name" value="G DOMAIN-CONTAINING PROTEIN"/>
    <property type="match status" value="1"/>
</dbReference>
<dbReference type="EMBL" id="JBJQND010000014">
    <property type="protein sequence ID" value="KAL3855328.1"/>
    <property type="molecule type" value="Genomic_DNA"/>
</dbReference>
<accession>A0ABD3V444</accession>
<evidence type="ECO:0000313" key="2">
    <source>
        <dbReference type="Proteomes" id="UP001634394"/>
    </source>
</evidence>
<protein>
    <submittedName>
        <fullName evidence="1">Uncharacterized protein</fullName>
    </submittedName>
</protein>
<dbReference type="Proteomes" id="UP001634394">
    <property type="component" value="Unassembled WGS sequence"/>
</dbReference>
<reference evidence="1 2" key="1">
    <citation type="submission" date="2024-11" db="EMBL/GenBank/DDBJ databases">
        <title>Chromosome-level genome assembly of the freshwater bivalve Anodonta woodiana.</title>
        <authorList>
            <person name="Chen X."/>
        </authorList>
    </citation>
    <scope>NUCLEOTIDE SEQUENCE [LARGE SCALE GENOMIC DNA]</scope>
    <source>
        <strain evidence="1">MN2024</strain>
        <tissue evidence="1">Gills</tissue>
    </source>
</reference>
<comment type="caution">
    <text evidence="1">The sequence shown here is derived from an EMBL/GenBank/DDBJ whole genome shotgun (WGS) entry which is preliminary data.</text>
</comment>
<organism evidence="1 2">
    <name type="scientific">Sinanodonta woodiana</name>
    <name type="common">Chinese pond mussel</name>
    <name type="synonym">Anodonta woodiana</name>
    <dbReference type="NCBI Taxonomy" id="1069815"/>
    <lineage>
        <taxon>Eukaryota</taxon>
        <taxon>Metazoa</taxon>
        <taxon>Spiralia</taxon>
        <taxon>Lophotrochozoa</taxon>
        <taxon>Mollusca</taxon>
        <taxon>Bivalvia</taxon>
        <taxon>Autobranchia</taxon>
        <taxon>Heteroconchia</taxon>
        <taxon>Palaeoheterodonta</taxon>
        <taxon>Unionida</taxon>
        <taxon>Unionoidea</taxon>
        <taxon>Unionidae</taxon>
        <taxon>Unioninae</taxon>
        <taxon>Sinanodonta</taxon>
    </lineage>
</organism>
<sequence>MSAEVLRVRKQLETTIQGMNTHVNEGLTKMDIIKQEKNVVKNHALNVAANKDYEYEVDEEHQDRIDISGTGKFVTNCLKCNSTCHWPCSFANDEDKEKCAAMLNGNCTVCKDKCKWNDHVNNSYRFEIRTVRVKKTYEDIKQRYVKEQAKVQTHQSLLDSITQEYKEKEMKVTESITCARESLNRLKEIALKEDPLSHVQYIELLIQNEEREKKPRFLERVKMLEAIKQQAQLLANLSDGNPLTGFLSE</sequence>
<dbReference type="AlphaFoldDB" id="A0ABD3V444"/>
<name>A0ABD3V444_SINWO</name>
<proteinExistence type="predicted"/>
<gene>
    <name evidence="1" type="ORF">ACJMK2_014544</name>
</gene>
<evidence type="ECO:0000313" key="1">
    <source>
        <dbReference type="EMBL" id="KAL3855328.1"/>
    </source>
</evidence>
<keyword evidence="2" id="KW-1185">Reference proteome</keyword>
<dbReference type="PANTHER" id="PTHR32046:SF14">
    <property type="match status" value="1"/>
</dbReference>